<gene>
    <name evidence="1" type="ORF">GWK08_06085</name>
</gene>
<accession>A0A6P0UKQ7</accession>
<dbReference type="RefSeq" id="WP_163606003.1">
    <property type="nucleotide sequence ID" value="NZ_JAABOO010000001.1"/>
</dbReference>
<keyword evidence="2" id="KW-1185">Reference proteome</keyword>
<organism evidence="1 2">
    <name type="scientific">Leptobacterium flavescens</name>
    <dbReference type="NCBI Taxonomy" id="472055"/>
    <lineage>
        <taxon>Bacteria</taxon>
        <taxon>Pseudomonadati</taxon>
        <taxon>Bacteroidota</taxon>
        <taxon>Flavobacteriia</taxon>
        <taxon>Flavobacteriales</taxon>
        <taxon>Flavobacteriaceae</taxon>
        <taxon>Leptobacterium</taxon>
    </lineage>
</organism>
<comment type="caution">
    <text evidence="1">The sequence shown here is derived from an EMBL/GenBank/DDBJ whole genome shotgun (WGS) entry which is preliminary data.</text>
</comment>
<name>A0A6P0UKQ7_9FLAO</name>
<sequence>MRKPKKFKRLQLNKVNIAHFDKIKGGNLTIQTCFPACPTEETETCDCEAETQPVTMCNSIDVCNTTIQPASKNNTCDATCPGPGPI</sequence>
<dbReference type="AlphaFoldDB" id="A0A6P0UKQ7"/>
<reference evidence="1 2" key="1">
    <citation type="submission" date="2020-01" db="EMBL/GenBank/DDBJ databases">
        <title>Leptobacterium flavescens.</title>
        <authorList>
            <person name="Wang G."/>
        </authorList>
    </citation>
    <scope>NUCLEOTIDE SEQUENCE [LARGE SCALE GENOMIC DNA]</scope>
    <source>
        <strain evidence="1 2">KCTC 22160</strain>
    </source>
</reference>
<evidence type="ECO:0000313" key="1">
    <source>
        <dbReference type="EMBL" id="NER13000.1"/>
    </source>
</evidence>
<evidence type="ECO:0000313" key="2">
    <source>
        <dbReference type="Proteomes" id="UP000468581"/>
    </source>
</evidence>
<proteinExistence type="predicted"/>
<dbReference type="Proteomes" id="UP000468581">
    <property type="component" value="Unassembled WGS sequence"/>
</dbReference>
<dbReference type="EMBL" id="JAABOO010000001">
    <property type="protein sequence ID" value="NER13000.1"/>
    <property type="molecule type" value="Genomic_DNA"/>
</dbReference>
<protein>
    <submittedName>
        <fullName evidence="1">Uncharacterized protein</fullName>
    </submittedName>
</protein>